<accession>A0A914DR64</accession>
<keyword evidence="7" id="KW-0325">Glycoprotein</keyword>
<dbReference type="WBParaSite" id="ACRNAN_scaffold3703.g14775.t1">
    <property type="protein sequence ID" value="ACRNAN_scaffold3703.g14775.t1"/>
    <property type="gene ID" value="ACRNAN_scaffold3703.g14775"/>
</dbReference>
<dbReference type="Pfam" id="PF16178">
    <property type="entry name" value="Anoct_dimer"/>
    <property type="match status" value="1"/>
</dbReference>
<feature type="domain" description="Anoctamin transmembrane" evidence="10">
    <location>
        <begin position="333"/>
        <end position="906"/>
    </location>
</feature>
<proteinExistence type="inferred from homology"/>
<evidence type="ECO:0000259" key="10">
    <source>
        <dbReference type="Pfam" id="PF04547"/>
    </source>
</evidence>
<name>A0A914DR64_9BILA</name>
<evidence type="ECO:0000256" key="9">
    <source>
        <dbReference type="SAM" id="MobiDB-lite"/>
    </source>
</evidence>
<dbReference type="Pfam" id="PF04547">
    <property type="entry name" value="Anoctamin"/>
    <property type="match status" value="1"/>
</dbReference>
<feature type="domain" description="Anoctamin dimerisation" evidence="11">
    <location>
        <begin position="31"/>
        <end position="330"/>
    </location>
</feature>
<protein>
    <recommendedName>
        <fullName evidence="8">Anoctamin</fullName>
    </recommendedName>
</protein>
<keyword evidence="6 8" id="KW-0472">Membrane</keyword>
<evidence type="ECO:0000313" key="13">
    <source>
        <dbReference type="WBParaSite" id="ACRNAN_scaffold3703.g14775.t1"/>
    </source>
</evidence>
<dbReference type="GO" id="GO:0005886">
    <property type="term" value="C:plasma membrane"/>
    <property type="evidence" value="ECO:0007669"/>
    <property type="project" value="UniProtKB-SubCell"/>
</dbReference>
<organism evidence="12 13">
    <name type="scientific">Acrobeloides nanus</name>
    <dbReference type="NCBI Taxonomy" id="290746"/>
    <lineage>
        <taxon>Eukaryota</taxon>
        <taxon>Metazoa</taxon>
        <taxon>Ecdysozoa</taxon>
        <taxon>Nematoda</taxon>
        <taxon>Chromadorea</taxon>
        <taxon>Rhabditida</taxon>
        <taxon>Tylenchina</taxon>
        <taxon>Cephalobomorpha</taxon>
        <taxon>Cephaloboidea</taxon>
        <taxon>Cephalobidae</taxon>
        <taxon>Acrobeloides</taxon>
    </lineage>
</organism>
<keyword evidence="5 8" id="KW-1133">Transmembrane helix</keyword>
<feature type="transmembrane region" description="Helical" evidence="8">
    <location>
        <begin position="590"/>
        <end position="611"/>
    </location>
</feature>
<evidence type="ECO:0000256" key="5">
    <source>
        <dbReference type="ARBA" id="ARBA00022989"/>
    </source>
</evidence>
<feature type="compositionally biased region" description="Acidic residues" evidence="9">
    <location>
        <begin position="47"/>
        <end position="61"/>
    </location>
</feature>
<dbReference type="InterPro" id="IPR049452">
    <property type="entry name" value="Anoctamin_TM"/>
</dbReference>
<feature type="transmembrane region" description="Helical" evidence="8">
    <location>
        <begin position="544"/>
        <end position="570"/>
    </location>
</feature>
<feature type="region of interest" description="Disordered" evidence="9">
    <location>
        <begin position="47"/>
        <end position="74"/>
    </location>
</feature>
<dbReference type="GO" id="GO:0005254">
    <property type="term" value="F:chloride channel activity"/>
    <property type="evidence" value="ECO:0007669"/>
    <property type="project" value="TreeGrafter"/>
</dbReference>
<comment type="subcellular location">
    <subcellularLocation>
        <location evidence="1">Cell membrane</location>
        <topology evidence="1">Multi-pass membrane protein</topology>
    </subcellularLocation>
    <subcellularLocation>
        <location evidence="8">Membrane</location>
        <topology evidence="8">Multi-pass membrane protein</topology>
    </subcellularLocation>
</comment>
<feature type="transmembrane region" description="Helical" evidence="8">
    <location>
        <begin position="868"/>
        <end position="893"/>
    </location>
</feature>
<keyword evidence="12" id="KW-1185">Reference proteome</keyword>
<keyword evidence="3" id="KW-1003">Cell membrane</keyword>
<evidence type="ECO:0000256" key="2">
    <source>
        <dbReference type="ARBA" id="ARBA00009671"/>
    </source>
</evidence>
<evidence type="ECO:0000256" key="8">
    <source>
        <dbReference type="RuleBase" id="RU280814"/>
    </source>
</evidence>
<feature type="region of interest" description="Disordered" evidence="9">
    <location>
        <begin position="912"/>
        <end position="934"/>
    </location>
</feature>
<comment type="similarity">
    <text evidence="2 8">Belongs to the anoctamin family.</text>
</comment>
<evidence type="ECO:0000256" key="7">
    <source>
        <dbReference type="ARBA" id="ARBA00023180"/>
    </source>
</evidence>
<reference evidence="13" key="1">
    <citation type="submission" date="2022-11" db="UniProtKB">
        <authorList>
            <consortium name="WormBaseParasite"/>
        </authorList>
    </citation>
    <scope>IDENTIFICATION</scope>
</reference>
<evidence type="ECO:0000256" key="4">
    <source>
        <dbReference type="ARBA" id="ARBA00022692"/>
    </source>
</evidence>
<feature type="region of interest" description="Disordered" evidence="9">
    <location>
        <begin position="1"/>
        <end position="28"/>
    </location>
</feature>
<dbReference type="Proteomes" id="UP000887540">
    <property type="component" value="Unplaced"/>
</dbReference>
<evidence type="ECO:0000256" key="3">
    <source>
        <dbReference type="ARBA" id="ARBA00022475"/>
    </source>
</evidence>
<keyword evidence="4 8" id="KW-0812">Transmembrane</keyword>
<dbReference type="PANTHER" id="PTHR12308:SF84">
    <property type="entry name" value="ANOCTAMIN"/>
    <property type="match status" value="1"/>
</dbReference>
<dbReference type="GO" id="GO:0046983">
    <property type="term" value="F:protein dimerization activity"/>
    <property type="evidence" value="ECO:0007669"/>
    <property type="project" value="InterPro"/>
</dbReference>
<evidence type="ECO:0000313" key="12">
    <source>
        <dbReference type="Proteomes" id="UP000887540"/>
    </source>
</evidence>
<feature type="transmembrane region" description="Helical" evidence="8">
    <location>
        <begin position="707"/>
        <end position="730"/>
    </location>
</feature>
<dbReference type="InterPro" id="IPR032394">
    <property type="entry name" value="Anoct_dimer"/>
</dbReference>
<evidence type="ECO:0000259" key="11">
    <source>
        <dbReference type="Pfam" id="PF16178"/>
    </source>
</evidence>
<feature type="transmembrane region" description="Helical" evidence="8">
    <location>
        <begin position="420"/>
        <end position="440"/>
    </location>
</feature>
<dbReference type="PANTHER" id="PTHR12308">
    <property type="entry name" value="ANOCTAMIN"/>
    <property type="match status" value="1"/>
</dbReference>
<feature type="compositionally biased region" description="Acidic residues" evidence="9">
    <location>
        <begin position="924"/>
        <end position="934"/>
    </location>
</feature>
<sequence>MSFDSLIAPGTIENGDLPTKAARVETPESQYFKDGKRLVDYVLAYEEDEDDNEGSEYDDYESSSSQSTAMANSHKPSMSFAEAGILSDVLNKAQTTHTKKTKKFKKIDKRAIFEGNLRRLGLELEYASARHSRTKFGLEWEYATTTHSRTKFVLIHAPFKVLKEQAELMRIKMPVKPSDIKKTVGTDGLLNRVLKKFTFLDFNKEIKERAELQDYFTQPFMQQHLNSFMNHDDEENFFPRIERSRMVYDILARTPYDREESTKLLKNRQSFFVGIQRLLNNRTYTAAFPLHEEIEYYPNEKPINLSTCSDRQFLYETWAKVKHFYKYQPLHIIQKYFGTRVGFYFSWLGYYTRFLYIISIIGILCTVYGFVTLANDVPSKEICQEGGEIIMCPVCDLYCDFTYLNSSCTYSKITYVFDNWATIFFVGLMSIWATLFVECWKRYYAELAYKWNVNDLEYEEVIMRPEFQFGVKKKRINPFTLENEPWVPFFEKYMRFIGSSFIVFFLICLVFAFAIGIIVYRVIIKSVFFEYDHSSNSQWLQWKVIILTSITAASINLVFILVMNYFYNWLAYKLTDWECPRTQREFDNSYTLKVFAFQFVNHYSSLFYIAFFKGRFLGVPGQQLEQCDPAGCIVELVIQLFIIMVGKQFFNNFVEIGYPICRSVFRQWNAGQFSVIRLKMPKTKQHELDYALNPVYERFLFDEYLEMVIQFGFVTLFVPAFPLAPFFALINNIFEIRLDAYKFIVTTQRPMPARAKGIEIWLKILGIMSNLAVLCNAFVIAFTSNFIPKLYYMYSRGTILGYVEYSLSYYDSRDLSFNFNQPHMSNITVCRYRDYRKPPCSLQDVLGIMFLKDCDNSYDYSYDFWVILAYRLGFVLLFVLVVLFVKAIFANIIPDVPTKVMLQLQHERFKKEHDLGKAQSKESESEDDDETNGG</sequence>
<feature type="transmembrane region" description="Helical" evidence="8">
    <location>
        <begin position="760"/>
        <end position="787"/>
    </location>
</feature>
<dbReference type="InterPro" id="IPR007632">
    <property type="entry name" value="Anoctamin"/>
</dbReference>
<dbReference type="AlphaFoldDB" id="A0A914DR64"/>
<feature type="transmembrane region" description="Helical" evidence="8">
    <location>
        <begin position="354"/>
        <end position="371"/>
    </location>
</feature>
<feature type="compositionally biased region" description="Basic and acidic residues" evidence="9">
    <location>
        <begin position="912"/>
        <end position="923"/>
    </location>
</feature>
<feature type="transmembrane region" description="Helical" evidence="8">
    <location>
        <begin position="501"/>
        <end position="524"/>
    </location>
</feature>
<evidence type="ECO:0000256" key="6">
    <source>
        <dbReference type="ARBA" id="ARBA00023136"/>
    </source>
</evidence>
<evidence type="ECO:0000256" key="1">
    <source>
        <dbReference type="ARBA" id="ARBA00004651"/>
    </source>
</evidence>